<feature type="non-terminal residue" evidence="7">
    <location>
        <position position="80"/>
    </location>
</feature>
<protein>
    <recommendedName>
        <fullName evidence="6">Response regulatory domain-containing protein</fullName>
    </recommendedName>
</protein>
<evidence type="ECO:0000259" key="6">
    <source>
        <dbReference type="PROSITE" id="PS50110"/>
    </source>
</evidence>
<organism evidence="7">
    <name type="scientific">marine metagenome</name>
    <dbReference type="NCBI Taxonomy" id="408172"/>
    <lineage>
        <taxon>unclassified sequences</taxon>
        <taxon>metagenomes</taxon>
        <taxon>ecological metagenomes</taxon>
    </lineage>
</organism>
<gene>
    <name evidence="7" type="ORF">METZ01_LOCUS499729</name>
</gene>
<dbReference type="GO" id="GO:0032993">
    <property type="term" value="C:protein-DNA complex"/>
    <property type="evidence" value="ECO:0007669"/>
    <property type="project" value="TreeGrafter"/>
</dbReference>
<keyword evidence="5" id="KW-0804">Transcription</keyword>
<dbReference type="InterPro" id="IPR039420">
    <property type="entry name" value="WalR-like"/>
</dbReference>
<dbReference type="AlphaFoldDB" id="A0A383DRM1"/>
<keyword evidence="3" id="KW-0805">Transcription regulation</keyword>
<accession>A0A383DRM1</accession>
<feature type="non-terminal residue" evidence="7">
    <location>
        <position position="1"/>
    </location>
</feature>
<dbReference type="PROSITE" id="PS50110">
    <property type="entry name" value="RESPONSE_REGULATORY"/>
    <property type="match status" value="1"/>
</dbReference>
<dbReference type="GO" id="GO:0000976">
    <property type="term" value="F:transcription cis-regulatory region binding"/>
    <property type="evidence" value="ECO:0007669"/>
    <property type="project" value="TreeGrafter"/>
</dbReference>
<evidence type="ECO:0000256" key="2">
    <source>
        <dbReference type="ARBA" id="ARBA00023012"/>
    </source>
</evidence>
<keyword evidence="2" id="KW-0902">Two-component regulatory system</keyword>
<dbReference type="InterPro" id="IPR001789">
    <property type="entry name" value="Sig_transdc_resp-reg_receiver"/>
</dbReference>
<dbReference type="PANTHER" id="PTHR48111">
    <property type="entry name" value="REGULATOR OF RPOS"/>
    <property type="match status" value="1"/>
</dbReference>
<keyword evidence="1" id="KW-0597">Phosphoprotein</keyword>
<dbReference type="PANTHER" id="PTHR48111:SF1">
    <property type="entry name" value="TWO-COMPONENT RESPONSE REGULATOR ORR33"/>
    <property type="match status" value="1"/>
</dbReference>
<dbReference type="CDD" id="cd17574">
    <property type="entry name" value="REC_OmpR"/>
    <property type="match status" value="1"/>
</dbReference>
<dbReference type="SUPFAM" id="SSF52172">
    <property type="entry name" value="CheY-like"/>
    <property type="match status" value="1"/>
</dbReference>
<keyword evidence="4" id="KW-0238">DNA-binding</keyword>
<feature type="domain" description="Response regulatory" evidence="6">
    <location>
        <begin position="1"/>
        <end position="80"/>
    </location>
</feature>
<dbReference type="Pfam" id="PF00072">
    <property type="entry name" value="Response_reg"/>
    <property type="match status" value="1"/>
</dbReference>
<dbReference type="EMBL" id="UINC01219419">
    <property type="protein sequence ID" value="SVE46875.1"/>
    <property type="molecule type" value="Genomic_DNA"/>
</dbReference>
<evidence type="ECO:0000313" key="7">
    <source>
        <dbReference type="EMBL" id="SVE46875.1"/>
    </source>
</evidence>
<evidence type="ECO:0000256" key="3">
    <source>
        <dbReference type="ARBA" id="ARBA00023015"/>
    </source>
</evidence>
<dbReference type="GO" id="GO:0005829">
    <property type="term" value="C:cytosol"/>
    <property type="evidence" value="ECO:0007669"/>
    <property type="project" value="TreeGrafter"/>
</dbReference>
<dbReference type="GO" id="GO:0000156">
    <property type="term" value="F:phosphorelay response regulator activity"/>
    <property type="evidence" value="ECO:0007669"/>
    <property type="project" value="TreeGrafter"/>
</dbReference>
<sequence length="80" mass="8556">VTGVTTGDEALKSSYQAQPNLVFLDVMLPGLSGFEICGRVREMPDVPIIMYGALGSEPEKVQAFEQGADDYIVKGTGMSE</sequence>
<evidence type="ECO:0000256" key="5">
    <source>
        <dbReference type="ARBA" id="ARBA00023163"/>
    </source>
</evidence>
<dbReference type="GO" id="GO:0006355">
    <property type="term" value="P:regulation of DNA-templated transcription"/>
    <property type="evidence" value="ECO:0007669"/>
    <property type="project" value="TreeGrafter"/>
</dbReference>
<dbReference type="InterPro" id="IPR011006">
    <property type="entry name" value="CheY-like_superfamily"/>
</dbReference>
<reference evidence="7" key="1">
    <citation type="submission" date="2018-05" db="EMBL/GenBank/DDBJ databases">
        <authorList>
            <person name="Lanie J.A."/>
            <person name="Ng W.-L."/>
            <person name="Kazmierczak K.M."/>
            <person name="Andrzejewski T.M."/>
            <person name="Davidsen T.M."/>
            <person name="Wayne K.J."/>
            <person name="Tettelin H."/>
            <person name="Glass J.I."/>
            <person name="Rusch D."/>
            <person name="Podicherti R."/>
            <person name="Tsui H.-C.T."/>
            <person name="Winkler M.E."/>
        </authorList>
    </citation>
    <scope>NUCLEOTIDE SEQUENCE</scope>
</reference>
<proteinExistence type="predicted"/>
<dbReference type="Gene3D" id="3.40.50.2300">
    <property type="match status" value="1"/>
</dbReference>
<evidence type="ECO:0000256" key="4">
    <source>
        <dbReference type="ARBA" id="ARBA00023125"/>
    </source>
</evidence>
<name>A0A383DRM1_9ZZZZ</name>
<evidence type="ECO:0000256" key="1">
    <source>
        <dbReference type="ARBA" id="ARBA00022553"/>
    </source>
</evidence>